<sequence length="254" mass="26646">MVLSIVSDGVTGSFGKILRQLFQSRLLNLRVFGAGEDPHCDTGEAVIQKSRNMSSSMCTTAEGVLVVTHVHPFPQDAPRGAGLPHCVGIQKFSKIHPYVLGTIQIMVGLTVLLFGVTMGIPADTLTAFIGFWVWGALIYITAGSLTVAAGKHLTRRLVNTALGWDQMMGLSGIMGLVNLLEFIVSVVVAGIACKATCNCSGEPSSVIVIPAASGLPEVPAAAPPLSQVQDDSKNPQQPRAASVPEPPTYDSVLA</sequence>
<feature type="transmembrane region" description="Helical" evidence="7">
    <location>
        <begin position="98"/>
        <end position="120"/>
    </location>
</feature>
<accession>A0A9N7YFR8</accession>
<comment type="subcellular location">
    <subcellularLocation>
        <location evidence="1">Membrane</location>
        <topology evidence="1">Multi-pass membrane protein</topology>
    </subcellularLocation>
</comment>
<comment type="similarity">
    <text evidence="2">Belongs to the MS4A family.</text>
</comment>
<evidence type="ECO:0000313" key="9">
    <source>
        <dbReference type="Proteomes" id="UP001153269"/>
    </source>
</evidence>
<comment type="caution">
    <text evidence="8">The sequence shown here is derived from an EMBL/GenBank/DDBJ whole genome shotgun (WGS) entry which is preliminary data.</text>
</comment>
<dbReference type="Pfam" id="PF04103">
    <property type="entry name" value="CD20"/>
    <property type="match status" value="1"/>
</dbReference>
<keyword evidence="3 7" id="KW-0812">Transmembrane</keyword>
<keyword evidence="4 7" id="KW-1133">Transmembrane helix</keyword>
<name>A0A9N7YFR8_PLEPL</name>
<evidence type="ECO:0000313" key="8">
    <source>
        <dbReference type="EMBL" id="CAB1424937.1"/>
    </source>
</evidence>
<reference evidence="8" key="1">
    <citation type="submission" date="2020-03" db="EMBL/GenBank/DDBJ databases">
        <authorList>
            <person name="Weist P."/>
        </authorList>
    </citation>
    <scope>NUCLEOTIDE SEQUENCE</scope>
</reference>
<feature type="region of interest" description="Disordered" evidence="6">
    <location>
        <begin position="220"/>
        <end position="254"/>
    </location>
</feature>
<dbReference type="Proteomes" id="UP001153269">
    <property type="component" value="Unassembled WGS sequence"/>
</dbReference>
<dbReference type="EMBL" id="CADEAL010000767">
    <property type="protein sequence ID" value="CAB1424937.1"/>
    <property type="molecule type" value="Genomic_DNA"/>
</dbReference>
<dbReference type="PANTHER" id="PTHR23320">
    <property type="entry name" value="MEMBRANE-SPANNING 4-DOMAINS SUBFAMILY A MS4A -RELATED"/>
    <property type="match status" value="1"/>
</dbReference>
<evidence type="ECO:0000256" key="1">
    <source>
        <dbReference type="ARBA" id="ARBA00004141"/>
    </source>
</evidence>
<dbReference type="InterPro" id="IPR007237">
    <property type="entry name" value="CD20-like"/>
</dbReference>
<evidence type="ECO:0000256" key="6">
    <source>
        <dbReference type="SAM" id="MobiDB-lite"/>
    </source>
</evidence>
<dbReference type="AlphaFoldDB" id="A0A9N7YFR8"/>
<keyword evidence="5 7" id="KW-0472">Membrane</keyword>
<feature type="compositionally biased region" description="Polar residues" evidence="6">
    <location>
        <begin position="226"/>
        <end position="239"/>
    </location>
</feature>
<evidence type="ECO:0000256" key="7">
    <source>
        <dbReference type="SAM" id="Phobius"/>
    </source>
</evidence>
<organism evidence="8 9">
    <name type="scientific">Pleuronectes platessa</name>
    <name type="common">European plaice</name>
    <dbReference type="NCBI Taxonomy" id="8262"/>
    <lineage>
        <taxon>Eukaryota</taxon>
        <taxon>Metazoa</taxon>
        <taxon>Chordata</taxon>
        <taxon>Craniata</taxon>
        <taxon>Vertebrata</taxon>
        <taxon>Euteleostomi</taxon>
        <taxon>Actinopterygii</taxon>
        <taxon>Neopterygii</taxon>
        <taxon>Teleostei</taxon>
        <taxon>Neoteleostei</taxon>
        <taxon>Acanthomorphata</taxon>
        <taxon>Carangaria</taxon>
        <taxon>Pleuronectiformes</taxon>
        <taxon>Pleuronectoidei</taxon>
        <taxon>Pleuronectidae</taxon>
        <taxon>Pleuronectes</taxon>
    </lineage>
</organism>
<proteinExistence type="inferred from homology"/>
<evidence type="ECO:0000256" key="4">
    <source>
        <dbReference type="ARBA" id="ARBA00022989"/>
    </source>
</evidence>
<dbReference type="PANTHER" id="PTHR23320:SF128">
    <property type="entry name" value="MEMBRANE-SPANNING 4-DOMAINS SUBFAMILY A MEMBER 4A"/>
    <property type="match status" value="1"/>
</dbReference>
<feature type="transmembrane region" description="Helical" evidence="7">
    <location>
        <begin position="170"/>
        <end position="192"/>
    </location>
</feature>
<feature type="transmembrane region" description="Helical" evidence="7">
    <location>
        <begin position="126"/>
        <end position="149"/>
    </location>
</feature>
<keyword evidence="9" id="KW-1185">Reference proteome</keyword>
<evidence type="ECO:0000256" key="2">
    <source>
        <dbReference type="ARBA" id="ARBA00009565"/>
    </source>
</evidence>
<dbReference type="GO" id="GO:0016020">
    <property type="term" value="C:membrane"/>
    <property type="evidence" value="ECO:0007669"/>
    <property type="project" value="UniProtKB-SubCell"/>
</dbReference>
<protein>
    <submittedName>
        <fullName evidence="8">Uncharacterized protein</fullName>
    </submittedName>
</protein>
<evidence type="ECO:0000256" key="3">
    <source>
        <dbReference type="ARBA" id="ARBA00022692"/>
    </source>
</evidence>
<evidence type="ECO:0000256" key="5">
    <source>
        <dbReference type="ARBA" id="ARBA00023136"/>
    </source>
</evidence>
<dbReference type="InterPro" id="IPR030417">
    <property type="entry name" value="MS4A"/>
</dbReference>
<gene>
    <name evidence="8" type="ORF">PLEPLA_LOCUS12866</name>
</gene>